<evidence type="ECO:0000313" key="3">
    <source>
        <dbReference type="Proteomes" id="UP000801492"/>
    </source>
</evidence>
<dbReference type="EMBL" id="VTPC01090926">
    <property type="protein sequence ID" value="KAF2880697.1"/>
    <property type="molecule type" value="Genomic_DNA"/>
</dbReference>
<feature type="compositionally biased region" description="Basic and acidic residues" evidence="1">
    <location>
        <begin position="117"/>
        <end position="127"/>
    </location>
</feature>
<reference evidence="2" key="1">
    <citation type="submission" date="2019-08" db="EMBL/GenBank/DDBJ databases">
        <title>The genome of the North American firefly Photinus pyralis.</title>
        <authorList>
            <consortium name="Photinus pyralis genome working group"/>
            <person name="Fallon T.R."/>
            <person name="Sander Lower S.E."/>
            <person name="Weng J.-K."/>
        </authorList>
    </citation>
    <scope>NUCLEOTIDE SEQUENCE</scope>
    <source>
        <strain evidence="2">TRF0915ILg1</strain>
        <tissue evidence="2">Whole body</tissue>
    </source>
</reference>
<sequence>MQKTRLIDAVRKGGREGRQSTEEHLKERQEEEAQEEGQLRHLHLQGAETDPSGHRHLQQGHVDHEQLRERHLQAHRRRSVPPRPLQQAVDDNESRDPDRRAPSAARRVGQARRVKQTHLEFREPKNG</sequence>
<feature type="compositionally biased region" description="Basic and acidic residues" evidence="1">
    <location>
        <begin position="1"/>
        <end position="31"/>
    </location>
</feature>
<evidence type="ECO:0000256" key="1">
    <source>
        <dbReference type="SAM" id="MobiDB-lite"/>
    </source>
</evidence>
<accession>A0A8K0C8G0</accession>
<evidence type="ECO:0000313" key="2">
    <source>
        <dbReference type="EMBL" id="KAF2880697.1"/>
    </source>
</evidence>
<keyword evidence="3" id="KW-1185">Reference proteome</keyword>
<feature type="compositionally biased region" description="Basic and acidic residues" evidence="1">
    <location>
        <begin position="61"/>
        <end position="72"/>
    </location>
</feature>
<proteinExistence type="predicted"/>
<name>A0A8K0C8G0_IGNLU</name>
<dbReference type="AlphaFoldDB" id="A0A8K0C8G0"/>
<protein>
    <submittedName>
        <fullName evidence="2">Uncharacterized protein</fullName>
    </submittedName>
</protein>
<dbReference type="OrthoDB" id="7430073at2759"/>
<feature type="region of interest" description="Disordered" evidence="1">
    <location>
        <begin position="1"/>
        <end position="127"/>
    </location>
</feature>
<gene>
    <name evidence="2" type="ORF">ILUMI_25475</name>
</gene>
<feature type="compositionally biased region" description="Basic and acidic residues" evidence="1">
    <location>
        <begin position="92"/>
        <end position="101"/>
    </location>
</feature>
<organism evidence="2 3">
    <name type="scientific">Ignelater luminosus</name>
    <name type="common">Cucubano</name>
    <name type="synonym">Pyrophorus luminosus</name>
    <dbReference type="NCBI Taxonomy" id="2038154"/>
    <lineage>
        <taxon>Eukaryota</taxon>
        <taxon>Metazoa</taxon>
        <taxon>Ecdysozoa</taxon>
        <taxon>Arthropoda</taxon>
        <taxon>Hexapoda</taxon>
        <taxon>Insecta</taxon>
        <taxon>Pterygota</taxon>
        <taxon>Neoptera</taxon>
        <taxon>Endopterygota</taxon>
        <taxon>Coleoptera</taxon>
        <taxon>Polyphaga</taxon>
        <taxon>Elateriformia</taxon>
        <taxon>Elateroidea</taxon>
        <taxon>Elateridae</taxon>
        <taxon>Agrypninae</taxon>
        <taxon>Pyrophorini</taxon>
        <taxon>Ignelater</taxon>
    </lineage>
</organism>
<dbReference type="Proteomes" id="UP000801492">
    <property type="component" value="Unassembled WGS sequence"/>
</dbReference>
<comment type="caution">
    <text evidence="2">The sequence shown here is derived from an EMBL/GenBank/DDBJ whole genome shotgun (WGS) entry which is preliminary data.</text>
</comment>